<evidence type="ECO:0000256" key="5">
    <source>
        <dbReference type="ARBA" id="ARBA00023136"/>
    </source>
</evidence>
<keyword evidence="5 6" id="KW-0472">Membrane</keyword>
<organism evidence="7">
    <name type="scientific">Caldicellulosiruptor owensensis</name>
    <dbReference type="NCBI Taxonomy" id="55205"/>
    <lineage>
        <taxon>Bacteria</taxon>
        <taxon>Bacillati</taxon>
        <taxon>Bacillota</taxon>
        <taxon>Bacillota incertae sedis</taxon>
        <taxon>Caldicellulosiruptorales</taxon>
        <taxon>Caldicellulosiruptoraceae</taxon>
        <taxon>Caldicellulosiruptor</taxon>
    </lineage>
</organism>
<reference evidence="7" key="1">
    <citation type="journal article" date="2020" name="mSystems">
        <title>Genome- and Community-Level Interaction Insights into Carbon Utilization and Element Cycling Functions of Hydrothermarchaeota in Hydrothermal Sediment.</title>
        <authorList>
            <person name="Zhou Z."/>
            <person name="Liu Y."/>
            <person name="Xu W."/>
            <person name="Pan J."/>
            <person name="Luo Z.H."/>
            <person name="Li M."/>
        </authorList>
    </citation>
    <scope>NUCLEOTIDE SEQUENCE [LARGE SCALE GENOMIC DNA]</scope>
    <source>
        <strain evidence="7">SpSt-102</strain>
    </source>
</reference>
<evidence type="ECO:0000256" key="4">
    <source>
        <dbReference type="ARBA" id="ARBA00022989"/>
    </source>
</evidence>
<keyword evidence="3 6" id="KW-0812">Transmembrane</keyword>
<evidence type="ECO:0000256" key="3">
    <source>
        <dbReference type="ARBA" id="ARBA00022692"/>
    </source>
</evidence>
<keyword evidence="4 6" id="KW-1133">Transmembrane helix</keyword>
<name>A0A7C5V238_9FIRM</name>
<proteinExistence type="predicted"/>
<accession>A0A7C5V238</accession>
<evidence type="ECO:0000256" key="1">
    <source>
        <dbReference type="ARBA" id="ARBA00004236"/>
    </source>
</evidence>
<dbReference type="Pfam" id="PF04347">
    <property type="entry name" value="FliO"/>
    <property type="match status" value="1"/>
</dbReference>
<sequence length="131" mass="15375">MELGFRVVLALVIICLLIYITYYILRVVNKKMLGRKGEYIKVIDLFPLCQDSMLVLVEIGDRVILLGKTQRSITFLREFSREQILNLDEQHQSFKKVIDERMNSSFDLKDKVLNLYTLINDSEGKEDDEKK</sequence>
<dbReference type="GO" id="GO:0044781">
    <property type="term" value="P:bacterial-type flagellum organization"/>
    <property type="evidence" value="ECO:0007669"/>
    <property type="project" value="InterPro"/>
</dbReference>
<evidence type="ECO:0000256" key="2">
    <source>
        <dbReference type="ARBA" id="ARBA00022475"/>
    </source>
</evidence>
<dbReference type="GO" id="GO:0016020">
    <property type="term" value="C:membrane"/>
    <property type="evidence" value="ECO:0007669"/>
    <property type="project" value="InterPro"/>
</dbReference>
<comment type="subcellular location">
    <subcellularLocation>
        <location evidence="1">Cell membrane</location>
    </subcellularLocation>
</comment>
<dbReference type="EMBL" id="DRUZ01000096">
    <property type="protein sequence ID" value="HHS02366.1"/>
    <property type="molecule type" value="Genomic_DNA"/>
</dbReference>
<protein>
    <recommendedName>
        <fullName evidence="8">Flagellar protein</fullName>
    </recommendedName>
</protein>
<keyword evidence="2" id="KW-1003">Cell membrane</keyword>
<evidence type="ECO:0008006" key="8">
    <source>
        <dbReference type="Google" id="ProtNLM"/>
    </source>
</evidence>
<evidence type="ECO:0000313" key="7">
    <source>
        <dbReference type="EMBL" id="HHS02366.1"/>
    </source>
</evidence>
<feature type="transmembrane region" description="Helical" evidence="6">
    <location>
        <begin position="6"/>
        <end position="25"/>
    </location>
</feature>
<gene>
    <name evidence="7" type="ORF">ENL71_07745</name>
</gene>
<dbReference type="InterPro" id="IPR022781">
    <property type="entry name" value="Flagellar_biosynth_FliO"/>
</dbReference>
<evidence type="ECO:0000256" key="6">
    <source>
        <dbReference type="SAM" id="Phobius"/>
    </source>
</evidence>
<dbReference type="AlphaFoldDB" id="A0A7C5V238"/>
<comment type="caution">
    <text evidence="7">The sequence shown here is derived from an EMBL/GenBank/DDBJ whole genome shotgun (WGS) entry which is preliminary data.</text>
</comment>